<dbReference type="Proteomes" id="UP000319825">
    <property type="component" value="Unassembled WGS sequence"/>
</dbReference>
<proteinExistence type="predicted"/>
<accession>A0A562I316</accession>
<name>A0A562I316_MICOL</name>
<dbReference type="AlphaFoldDB" id="A0A562I316"/>
<protein>
    <submittedName>
        <fullName evidence="1">Uncharacterized protein</fullName>
    </submittedName>
</protein>
<organism evidence="1 2">
    <name type="scientific">Micromonospora olivasterospora</name>
    <dbReference type="NCBI Taxonomy" id="1880"/>
    <lineage>
        <taxon>Bacteria</taxon>
        <taxon>Bacillati</taxon>
        <taxon>Actinomycetota</taxon>
        <taxon>Actinomycetes</taxon>
        <taxon>Micromonosporales</taxon>
        <taxon>Micromonosporaceae</taxon>
        <taxon>Micromonospora</taxon>
    </lineage>
</organism>
<sequence length="103" mass="11372">MPTPDDPAATSDTNRGDLLQLLLQICEDFLARTTPATHHEVDTLLRARGITGGPGWLIDMLGLTRLRLQDATHRDEQGAPPRHLTSARSAVLTSALQRVPRQW</sequence>
<reference evidence="1 2" key="1">
    <citation type="submission" date="2019-07" db="EMBL/GenBank/DDBJ databases">
        <title>R&amp;d 2014.</title>
        <authorList>
            <person name="Klenk H.-P."/>
        </authorList>
    </citation>
    <scope>NUCLEOTIDE SEQUENCE [LARGE SCALE GENOMIC DNA]</scope>
    <source>
        <strain evidence="1 2">DSM 43868</strain>
    </source>
</reference>
<evidence type="ECO:0000313" key="1">
    <source>
        <dbReference type="EMBL" id="TWH65352.1"/>
    </source>
</evidence>
<keyword evidence="2" id="KW-1185">Reference proteome</keyword>
<comment type="caution">
    <text evidence="1">The sequence shown here is derived from an EMBL/GenBank/DDBJ whole genome shotgun (WGS) entry which is preliminary data.</text>
</comment>
<dbReference type="RefSeq" id="WP_246140487.1">
    <property type="nucleotide sequence ID" value="NZ_VLKE01000001.1"/>
</dbReference>
<evidence type="ECO:0000313" key="2">
    <source>
        <dbReference type="Proteomes" id="UP000319825"/>
    </source>
</evidence>
<dbReference type="EMBL" id="VLKE01000001">
    <property type="protein sequence ID" value="TWH65352.1"/>
    <property type="molecule type" value="Genomic_DNA"/>
</dbReference>
<gene>
    <name evidence="1" type="ORF">JD77_00288</name>
</gene>